<evidence type="ECO:0008006" key="3">
    <source>
        <dbReference type="Google" id="ProtNLM"/>
    </source>
</evidence>
<accession>A0AAV9HAY0</accession>
<keyword evidence="2" id="KW-1185">Reference proteome</keyword>
<organism evidence="1 2">
    <name type="scientific">Cladorrhinum samala</name>
    <dbReference type="NCBI Taxonomy" id="585594"/>
    <lineage>
        <taxon>Eukaryota</taxon>
        <taxon>Fungi</taxon>
        <taxon>Dikarya</taxon>
        <taxon>Ascomycota</taxon>
        <taxon>Pezizomycotina</taxon>
        <taxon>Sordariomycetes</taxon>
        <taxon>Sordariomycetidae</taxon>
        <taxon>Sordariales</taxon>
        <taxon>Podosporaceae</taxon>
        <taxon>Cladorrhinum</taxon>
    </lineage>
</organism>
<dbReference type="Proteomes" id="UP001321749">
    <property type="component" value="Unassembled WGS sequence"/>
</dbReference>
<comment type="caution">
    <text evidence="1">The sequence shown here is derived from an EMBL/GenBank/DDBJ whole genome shotgun (WGS) entry which is preliminary data.</text>
</comment>
<protein>
    <recommendedName>
        <fullName evidence="3">C2H2-type domain-containing protein</fullName>
    </recommendedName>
</protein>
<gene>
    <name evidence="1" type="ORF">QBC42DRAFT_280714</name>
</gene>
<dbReference type="AlphaFoldDB" id="A0AAV9HAY0"/>
<evidence type="ECO:0000313" key="1">
    <source>
        <dbReference type="EMBL" id="KAK4456703.1"/>
    </source>
</evidence>
<sequence length="215" mass="24615">MDGNAEMRSASGNPAAGAQKPCCPFFIFDHKQYHHCGTLQLRHLSDVRFHCERNHKEIPLFCPTCKVTFYGNSKHSKRDAHIVQSSCTPRQRDPIIIEPGVQLNGVSTYGDSDMERRWYFMWDQIFPSQPRPLSIYHRALSTAEQVSRAVDSFIQSPKPLQLIPLVFGQNFAEPGDPGTGFVNYHLVSRDELVEFTRCLLLEFNSDFQRAHAHHN</sequence>
<reference evidence="1" key="1">
    <citation type="journal article" date="2023" name="Mol. Phylogenet. Evol.">
        <title>Genome-scale phylogeny and comparative genomics of the fungal order Sordariales.</title>
        <authorList>
            <person name="Hensen N."/>
            <person name="Bonometti L."/>
            <person name="Westerberg I."/>
            <person name="Brannstrom I.O."/>
            <person name="Guillou S."/>
            <person name="Cros-Aarteil S."/>
            <person name="Calhoun S."/>
            <person name="Haridas S."/>
            <person name="Kuo A."/>
            <person name="Mondo S."/>
            <person name="Pangilinan J."/>
            <person name="Riley R."/>
            <person name="LaButti K."/>
            <person name="Andreopoulos B."/>
            <person name="Lipzen A."/>
            <person name="Chen C."/>
            <person name="Yan M."/>
            <person name="Daum C."/>
            <person name="Ng V."/>
            <person name="Clum A."/>
            <person name="Steindorff A."/>
            <person name="Ohm R.A."/>
            <person name="Martin F."/>
            <person name="Silar P."/>
            <person name="Natvig D.O."/>
            <person name="Lalanne C."/>
            <person name="Gautier V."/>
            <person name="Ament-Velasquez S.L."/>
            <person name="Kruys A."/>
            <person name="Hutchinson M.I."/>
            <person name="Powell A.J."/>
            <person name="Barry K."/>
            <person name="Miller A.N."/>
            <person name="Grigoriev I.V."/>
            <person name="Debuchy R."/>
            <person name="Gladieux P."/>
            <person name="Hiltunen Thoren M."/>
            <person name="Johannesson H."/>
        </authorList>
    </citation>
    <scope>NUCLEOTIDE SEQUENCE</scope>
    <source>
        <strain evidence="1">PSN324</strain>
    </source>
</reference>
<name>A0AAV9HAY0_9PEZI</name>
<dbReference type="EMBL" id="MU865175">
    <property type="protein sequence ID" value="KAK4456703.1"/>
    <property type="molecule type" value="Genomic_DNA"/>
</dbReference>
<reference evidence="1" key="2">
    <citation type="submission" date="2023-06" db="EMBL/GenBank/DDBJ databases">
        <authorList>
            <consortium name="Lawrence Berkeley National Laboratory"/>
            <person name="Mondo S.J."/>
            <person name="Hensen N."/>
            <person name="Bonometti L."/>
            <person name="Westerberg I."/>
            <person name="Brannstrom I.O."/>
            <person name="Guillou S."/>
            <person name="Cros-Aarteil S."/>
            <person name="Calhoun S."/>
            <person name="Haridas S."/>
            <person name="Kuo A."/>
            <person name="Pangilinan J."/>
            <person name="Riley R."/>
            <person name="Labutti K."/>
            <person name="Andreopoulos B."/>
            <person name="Lipzen A."/>
            <person name="Chen C."/>
            <person name="Yanf M."/>
            <person name="Daum C."/>
            <person name="Ng V."/>
            <person name="Clum A."/>
            <person name="Steindorff A."/>
            <person name="Ohm R."/>
            <person name="Martin F."/>
            <person name="Silar P."/>
            <person name="Natvig D."/>
            <person name="Lalanne C."/>
            <person name="Gautier V."/>
            <person name="Ament-Velasquez S.L."/>
            <person name="Kruys A."/>
            <person name="Hutchinson M.I."/>
            <person name="Powell A.J."/>
            <person name="Barry K."/>
            <person name="Miller A.N."/>
            <person name="Grigoriev I.V."/>
            <person name="Debuchy R."/>
            <person name="Gladieux P."/>
            <person name="Thoren M.H."/>
            <person name="Johannesson H."/>
        </authorList>
    </citation>
    <scope>NUCLEOTIDE SEQUENCE</scope>
    <source>
        <strain evidence="1">PSN324</strain>
    </source>
</reference>
<proteinExistence type="predicted"/>
<evidence type="ECO:0000313" key="2">
    <source>
        <dbReference type="Proteomes" id="UP001321749"/>
    </source>
</evidence>